<keyword evidence="3" id="KW-1185">Reference proteome</keyword>
<name>A0ABP3L5Z7_9BACI</name>
<feature type="transmembrane region" description="Helical" evidence="1">
    <location>
        <begin position="12"/>
        <end position="31"/>
    </location>
</feature>
<evidence type="ECO:0000256" key="1">
    <source>
        <dbReference type="SAM" id="Phobius"/>
    </source>
</evidence>
<dbReference type="RefSeq" id="WP_343840111.1">
    <property type="nucleotide sequence ID" value="NZ_BAAADO010000003.1"/>
</dbReference>
<reference evidence="3" key="1">
    <citation type="journal article" date="2019" name="Int. J. Syst. Evol. Microbiol.">
        <title>The Global Catalogue of Microorganisms (GCM) 10K type strain sequencing project: providing services to taxonomists for standard genome sequencing and annotation.</title>
        <authorList>
            <consortium name="The Broad Institute Genomics Platform"/>
            <consortium name="The Broad Institute Genome Sequencing Center for Infectious Disease"/>
            <person name="Wu L."/>
            <person name="Ma J."/>
        </authorList>
    </citation>
    <scope>NUCLEOTIDE SEQUENCE [LARGE SCALE GENOMIC DNA]</scope>
    <source>
        <strain evidence="3">JCM 12389</strain>
    </source>
</reference>
<gene>
    <name evidence="2" type="ORF">GCM10008986_19170</name>
</gene>
<accession>A0ABP3L5Z7</accession>
<keyword evidence="1" id="KW-1133">Transmembrane helix</keyword>
<feature type="transmembrane region" description="Helical" evidence="1">
    <location>
        <begin position="38"/>
        <end position="58"/>
    </location>
</feature>
<comment type="caution">
    <text evidence="2">The sequence shown here is derived from an EMBL/GenBank/DDBJ whole genome shotgun (WGS) entry which is preliminary data.</text>
</comment>
<dbReference type="Proteomes" id="UP001500880">
    <property type="component" value="Unassembled WGS sequence"/>
</dbReference>
<keyword evidence="1" id="KW-0472">Membrane</keyword>
<evidence type="ECO:0000313" key="3">
    <source>
        <dbReference type="Proteomes" id="UP001500880"/>
    </source>
</evidence>
<feature type="transmembrane region" description="Helical" evidence="1">
    <location>
        <begin position="64"/>
        <end position="86"/>
    </location>
</feature>
<proteinExistence type="predicted"/>
<sequence length="97" mass="11159">MNFIYSLDPFVMQLIIIPFIVIGLGVLLAAVTKKIFIGPLATLILNLLYEVCYSMYFYPDSELIFSSWNIIFPLLSLVFSAIFVWVRKSNTEIEIED</sequence>
<protein>
    <submittedName>
        <fullName evidence="2">Uncharacterized protein</fullName>
    </submittedName>
</protein>
<evidence type="ECO:0000313" key="2">
    <source>
        <dbReference type="EMBL" id="GAA0492916.1"/>
    </source>
</evidence>
<keyword evidence="1" id="KW-0812">Transmembrane</keyword>
<organism evidence="2 3">
    <name type="scientific">Salinibacillus aidingensis</name>
    <dbReference type="NCBI Taxonomy" id="237684"/>
    <lineage>
        <taxon>Bacteria</taxon>
        <taxon>Bacillati</taxon>
        <taxon>Bacillota</taxon>
        <taxon>Bacilli</taxon>
        <taxon>Bacillales</taxon>
        <taxon>Bacillaceae</taxon>
        <taxon>Salinibacillus</taxon>
    </lineage>
</organism>
<dbReference type="EMBL" id="BAAADO010000003">
    <property type="protein sequence ID" value="GAA0492916.1"/>
    <property type="molecule type" value="Genomic_DNA"/>
</dbReference>